<dbReference type="EMBL" id="BQNB010008519">
    <property type="protein sequence ID" value="GJS50488.1"/>
    <property type="molecule type" value="Genomic_DNA"/>
</dbReference>
<evidence type="ECO:0000313" key="3">
    <source>
        <dbReference type="Proteomes" id="UP001151760"/>
    </source>
</evidence>
<protein>
    <submittedName>
        <fullName evidence="2">Uncharacterized protein</fullName>
    </submittedName>
</protein>
<sequence>MIRERAEDRGQEGAKEWKRRRGDRSIRDDTTANEKDRHRSTAEEKRAEVIKKRSGVKNEEKEEREGGEKRKNEKNKNEVESSCTRQNRE</sequence>
<keyword evidence="3" id="KW-1185">Reference proteome</keyword>
<name>A0ABQ4WCE7_9ASTR</name>
<feature type="region of interest" description="Disordered" evidence="1">
    <location>
        <begin position="1"/>
        <end position="89"/>
    </location>
</feature>
<evidence type="ECO:0000313" key="2">
    <source>
        <dbReference type="EMBL" id="GJS50488.1"/>
    </source>
</evidence>
<organism evidence="2 3">
    <name type="scientific">Tanacetum coccineum</name>
    <dbReference type="NCBI Taxonomy" id="301880"/>
    <lineage>
        <taxon>Eukaryota</taxon>
        <taxon>Viridiplantae</taxon>
        <taxon>Streptophyta</taxon>
        <taxon>Embryophyta</taxon>
        <taxon>Tracheophyta</taxon>
        <taxon>Spermatophyta</taxon>
        <taxon>Magnoliopsida</taxon>
        <taxon>eudicotyledons</taxon>
        <taxon>Gunneridae</taxon>
        <taxon>Pentapetalae</taxon>
        <taxon>asterids</taxon>
        <taxon>campanulids</taxon>
        <taxon>Asterales</taxon>
        <taxon>Asteraceae</taxon>
        <taxon>Asteroideae</taxon>
        <taxon>Anthemideae</taxon>
        <taxon>Anthemidinae</taxon>
        <taxon>Tanacetum</taxon>
    </lineage>
</organism>
<dbReference type="Proteomes" id="UP001151760">
    <property type="component" value="Unassembled WGS sequence"/>
</dbReference>
<reference evidence="2" key="2">
    <citation type="submission" date="2022-01" db="EMBL/GenBank/DDBJ databases">
        <authorList>
            <person name="Yamashiro T."/>
            <person name="Shiraishi A."/>
            <person name="Satake H."/>
            <person name="Nakayama K."/>
        </authorList>
    </citation>
    <scope>NUCLEOTIDE SEQUENCE</scope>
</reference>
<accession>A0ABQ4WCE7</accession>
<reference evidence="2" key="1">
    <citation type="journal article" date="2022" name="Int. J. Mol. Sci.">
        <title>Draft Genome of Tanacetum Coccineum: Genomic Comparison of Closely Related Tanacetum-Family Plants.</title>
        <authorList>
            <person name="Yamashiro T."/>
            <person name="Shiraishi A."/>
            <person name="Nakayama K."/>
            <person name="Satake H."/>
        </authorList>
    </citation>
    <scope>NUCLEOTIDE SEQUENCE</scope>
</reference>
<feature type="compositionally biased region" description="Basic and acidic residues" evidence="1">
    <location>
        <begin position="23"/>
        <end position="79"/>
    </location>
</feature>
<evidence type="ECO:0000256" key="1">
    <source>
        <dbReference type="SAM" id="MobiDB-lite"/>
    </source>
</evidence>
<proteinExistence type="predicted"/>
<gene>
    <name evidence="2" type="ORF">Tco_0623850</name>
</gene>
<feature type="compositionally biased region" description="Basic and acidic residues" evidence="1">
    <location>
        <begin position="1"/>
        <end position="16"/>
    </location>
</feature>
<comment type="caution">
    <text evidence="2">The sequence shown here is derived from an EMBL/GenBank/DDBJ whole genome shotgun (WGS) entry which is preliminary data.</text>
</comment>